<dbReference type="EMBL" id="CAJVCH010142484">
    <property type="protein sequence ID" value="CAG7726968.1"/>
    <property type="molecule type" value="Genomic_DNA"/>
</dbReference>
<evidence type="ECO:0000313" key="2">
    <source>
        <dbReference type="Proteomes" id="UP000708208"/>
    </source>
</evidence>
<sequence>MDLPKFFAMNMNNTAVSRDDIVYMLDLIEYHGNKLQTILERDFET</sequence>
<protein>
    <submittedName>
        <fullName evidence="1">Uncharacterized protein</fullName>
    </submittedName>
</protein>
<evidence type="ECO:0000313" key="1">
    <source>
        <dbReference type="EMBL" id="CAG7726968.1"/>
    </source>
</evidence>
<name>A0A8J2JTA5_9HEXA</name>
<keyword evidence="2" id="KW-1185">Reference proteome</keyword>
<dbReference type="Proteomes" id="UP000708208">
    <property type="component" value="Unassembled WGS sequence"/>
</dbReference>
<proteinExistence type="predicted"/>
<dbReference type="OrthoDB" id="392571at2759"/>
<gene>
    <name evidence="1" type="ORF">AFUS01_LOCUS15843</name>
</gene>
<comment type="caution">
    <text evidence="1">The sequence shown here is derived from an EMBL/GenBank/DDBJ whole genome shotgun (WGS) entry which is preliminary data.</text>
</comment>
<dbReference type="AlphaFoldDB" id="A0A8J2JTA5"/>
<organism evidence="1 2">
    <name type="scientific">Allacma fusca</name>
    <dbReference type="NCBI Taxonomy" id="39272"/>
    <lineage>
        <taxon>Eukaryota</taxon>
        <taxon>Metazoa</taxon>
        <taxon>Ecdysozoa</taxon>
        <taxon>Arthropoda</taxon>
        <taxon>Hexapoda</taxon>
        <taxon>Collembola</taxon>
        <taxon>Symphypleona</taxon>
        <taxon>Sminthuridae</taxon>
        <taxon>Allacma</taxon>
    </lineage>
</organism>
<reference evidence="1" key="1">
    <citation type="submission" date="2021-06" db="EMBL/GenBank/DDBJ databases">
        <authorList>
            <person name="Hodson N. C."/>
            <person name="Mongue J. A."/>
            <person name="Jaron S. K."/>
        </authorList>
    </citation>
    <scope>NUCLEOTIDE SEQUENCE</scope>
</reference>
<accession>A0A8J2JTA5</accession>
<feature type="non-terminal residue" evidence="1">
    <location>
        <position position="45"/>
    </location>
</feature>